<accession>A0A6A5R6F3</accession>
<evidence type="ECO:0000313" key="4">
    <source>
        <dbReference type="Proteomes" id="UP000800082"/>
    </source>
</evidence>
<dbReference type="InterPro" id="IPR006600">
    <property type="entry name" value="HTH_CenpB_DNA-bd_dom"/>
</dbReference>
<name>A0A6A5R6F3_9PLEO</name>
<feature type="domain" description="HTH CENPB-type" evidence="2">
    <location>
        <begin position="59"/>
        <end position="94"/>
    </location>
</feature>
<sequence length="153" mass="16804">MGSIEAAIAAIKLLEPGEQFSYRKVAAEYHCYCTTLAWRHQGIAGSRSTMAENQQALHPQQEQELLRYIERLTRQGLPPSQPIIRRFALEITKKSLEKARLINISSATTSISSHAGPLASIARATRLTLYQSIASTLSFCAASSANTILSLMI</sequence>
<protein>
    <recommendedName>
        <fullName evidence="2">HTH CENPB-type domain-containing protein</fullName>
    </recommendedName>
</protein>
<dbReference type="GeneID" id="54348110"/>
<dbReference type="EMBL" id="ML979036">
    <property type="protein sequence ID" value="KAF1922316.1"/>
    <property type="molecule type" value="Genomic_DNA"/>
</dbReference>
<evidence type="ECO:0000256" key="1">
    <source>
        <dbReference type="ARBA" id="ARBA00023125"/>
    </source>
</evidence>
<reference evidence="3" key="1">
    <citation type="journal article" date="2020" name="Stud. Mycol.">
        <title>101 Dothideomycetes genomes: a test case for predicting lifestyles and emergence of pathogens.</title>
        <authorList>
            <person name="Haridas S."/>
            <person name="Albert R."/>
            <person name="Binder M."/>
            <person name="Bloem J."/>
            <person name="Labutti K."/>
            <person name="Salamov A."/>
            <person name="Andreopoulos B."/>
            <person name="Baker S."/>
            <person name="Barry K."/>
            <person name="Bills G."/>
            <person name="Bluhm B."/>
            <person name="Cannon C."/>
            <person name="Castanera R."/>
            <person name="Culley D."/>
            <person name="Daum C."/>
            <person name="Ezra D."/>
            <person name="Gonzalez J."/>
            <person name="Henrissat B."/>
            <person name="Kuo A."/>
            <person name="Liang C."/>
            <person name="Lipzen A."/>
            <person name="Lutzoni F."/>
            <person name="Magnuson J."/>
            <person name="Mondo S."/>
            <person name="Nolan M."/>
            <person name="Ohm R."/>
            <person name="Pangilinan J."/>
            <person name="Park H.-J."/>
            <person name="Ramirez L."/>
            <person name="Alfaro M."/>
            <person name="Sun H."/>
            <person name="Tritt A."/>
            <person name="Yoshinaga Y."/>
            <person name="Zwiers L.-H."/>
            <person name="Turgeon B."/>
            <person name="Goodwin S."/>
            <person name="Spatafora J."/>
            <person name="Crous P."/>
            <person name="Grigoriev I."/>
        </authorList>
    </citation>
    <scope>NUCLEOTIDE SEQUENCE</scope>
    <source>
        <strain evidence="3">CBS 183.55</strain>
    </source>
</reference>
<dbReference type="Pfam" id="PF03221">
    <property type="entry name" value="HTH_Tnp_Tc5"/>
    <property type="match status" value="1"/>
</dbReference>
<proteinExistence type="predicted"/>
<organism evidence="3 4">
    <name type="scientific">Didymella exigua CBS 183.55</name>
    <dbReference type="NCBI Taxonomy" id="1150837"/>
    <lineage>
        <taxon>Eukaryota</taxon>
        <taxon>Fungi</taxon>
        <taxon>Dikarya</taxon>
        <taxon>Ascomycota</taxon>
        <taxon>Pezizomycotina</taxon>
        <taxon>Dothideomycetes</taxon>
        <taxon>Pleosporomycetidae</taxon>
        <taxon>Pleosporales</taxon>
        <taxon>Pleosporineae</taxon>
        <taxon>Didymellaceae</taxon>
        <taxon>Didymella</taxon>
    </lineage>
</organism>
<evidence type="ECO:0000313" key="3">
    <source>
        <dbReference type="EMBL" id="KAF1922316.1"/>
    </source>
</evidence>
<evidence type="ECO:0000259" key="2">
    <source>
        <dbReference type="Pfam" id="PF03221"/>
    </source>
</evidence>
<dbReference type="Proteomes" id="UP000800082">
    <property type="component" value="Unassembled WGS sequence"/>
</dbReference>
<dbReference type="RefSeq" id="XP_033442569.1">
    <property type="nucleotide sequence ID" value="XM_033590443.1"/>
</dbReference>
<keyword evidence="4" id="KW-1185">Reference proteome</keyword>
<keyword evidence="1" id="KW-0238">DNA-binding</keyword>
<dbReference type="OrthoDB" id="3942738at2759"/>
<dbReference type="GO" id="GO:0003677">
    <property type="term" value="F:DNA binding"/>
    <property type="evidence" value="ECO:0007669"/>
    <property type="project" value="UniProtKB-KW"/>
</dbReference>
<dbReference type="AlphaFoldDB" id="A0A6A5R6F3"/>
<gene>
    <name evidence="3" type="ORF">M421DRAFT_413138</name>
</gene>